<keyword evidence="1" id="KW-0472">Membrane</keyword>
<accession>A0A9N9K0V5</accession>
<evidence type="ECO:0000313" key="2">
    <source>
        <dbReference type="EMBL" id="CAG8805016.1"/>
    </source>
</evidence>
<gene>
    <name evidence="2" type="ORF">RFULGI_LOCUS18130</name>
</gene>
<dbReference type="EMBL" id="CAJVPZ010076934">
    <property type="protein sequence ID" value="CAG8805016.1"/>
    <property type="molecule type" value="Genomic_DNA"/>
</dbReference>
<name>A0A9N9K0V5_9GLOM</name>
<dbReference type="Proteomes" id="UP000789396">
    <property type="component" value="Unassembled WGS sequence"/>
</dbReference>
<keyword evidence="3" id="KW-1185">Reference proteome</keyword>
<dbReference type="AlphaFoldDB" id="A0A9N9K0V5"/>
<evidence type="ECO:0000256" key="1">
    <source>
        <dbReference type="SAM" id="Phobius"/>
    </source>
</evidence>
<proteinExistence type="predicted"/>
<organism evidence="2 3">
    <name type="scientific">Racocetra fulgida</name>
    <dbReference type="NCBI Taxonomy" id="60492"/>
    <lineage>
        <taxon>Eukaryota</taxon>
        <taxon>Fungi</taxon>
        <taxon>Fungi incertae sedis</taxon>
        <taxon>Mucoromycota</taxon>
        <taxon>Glomeromycotina</taxon>
        <taxon>Glomeromycetes</taxon>
        <taxon>Diversisporales</taxon>
        <taxon>Gigasporaceae</taxon>
        <taxon>Racocetra</taxon>
    </lineage>
</organism>
<comment type="caution">
    <text evidence="2">The sequence shown here is derived from an EMBL/GenBank/DDBJ whole genome shotgun (WGS) entry which is preliminary data.</text>
</comment>
<keyword evidence="1" id="KW-1133">Transmembrane helix</keyword>
<feature type="non-terminal residue" evidence="2">
    <location>
        <position position="1"/>
    </location>
</feature>
<feature type="transmembrane region" description="Helical" evidence="1">
    <location>
        <begin position="30"/>
        <end position="50"/>
    </location>
</feature>
<reference evidence="2" key="1">
    <citation type="submission" date="2021-06" db="EMBL/GenBank/DDBJ databases">
        <authorList>
            <person name="Kallberg Y."/>
            <person name="Tangrot J."/>
            <person name="Rosling A."/>
        </authorList>
    </citation>
    <scope>NUCLEOTIDE SEQUENCE</scope>
    <source>
        <strain evidence="2">IN212</strain>
    </source>
</reference>
<sequence>LDLELKNKMKIMGDIFIVALKVQDINASTFYGGMKLTTMIIFVVIVILLLQELGLNNEA</sequence>
<evidence type="ECO:0000313" key="3">
    <source>
        <dbReference type="Proteomes" id="UP000789396"/>
    </source>
</evidence>
<keyword evidence="1" id="KW-0812">Transmembrane</keyword>
<protein>
    <submittedName>
        <fullName evidence="2">17119_t:CDS:1</fullName>
    </submittedName>
</protein>